<comment type="caution">
    <text evidence="2">The sequence shown here is derived from an EMBL/GenBank/DDBJ whole genome shotgun (WGS) entry which is preliminary data.</text>
</comment>
<proteinExistence type="predicted"/>
<accession>A0AA38C3C6</accession>
<feature type="non-terminal residue" evidence="2">
    <location>
        <position position="147"/>
    </location>
</feature>
<evidence type="ECO:0000313" key="2">
    <source>
        <dbReference type="EMBL" id="KAH9289504.1"/>
    </source>
</evidence>
<evidence type="ECO:0000256" key="1">
    <source>
        <dbReference type="SAM" id="SignalP"/>
    </source>
</evidence>
<sequence>GGESTAISLFEFLLIRYGFMGGCLSCPEIRPAAMLILDDGSLREFVEPVKVAEIVREIPDLFVCHSDRMAFDEYLSPLPADVELQVGQIYFLLPLIKSRYPLPASDMAALAVKAAAAMQTRQKKKKKWRRCKISPMVEHHVSEEIDH</sequence>
<keyword evidence="3" id="KW-1185">Reference proteome</keyword>
<evidence type="ECO:0000313" key="3">
    <source>
        <dbReference type="Proteomes" id="UP000824469"/>
    </source>
</evidence>
<dbReference type="Pfam" id="PF14009">
    <property type="entry name" value="PADRE"/>
    <property type="match status" value="1"/>
</dbReference>
<feature type="signal peptide" evidence="1">
    <location>
        <begin position="1"/>
        <end position="25"/>
    </location>
</feature>
<dbReference type="Proteomes" id="UP000824469">
    <property type="component" value="Unassembled WGS sequence"/>
</dbReference>
<reference evidence="2 3" key="1">
    <citation type="journal article" date="2021" name="Nat. Plants">
        <title>The Taxus genome provides insights into paclitaxel biosynthesis.</title>
        <authorList>
            <person name="Xiong X."/>
            <person name="Gou J."/>
            <person name="Liao Q."/>
            <person name="Li Y."/>
            <person name="Zhou Q."/>
            <person name="Bi G."/>
            <person name="Li C."/>
            <person name="Du R."/>
            <person name="Wang X."/>
            <person name="Sun T."/>
            <person name="Guo L."/>
            <person name="Liang H."/>
            <person name="Lu P."/>
            <person name="Wu Y."/>
            <person name="Zhang Z."/>
            <person name="Ro D.K."/>
            <person name="Shang Y."/>
            <person name="Huang S."/>
            <person name="Yan J."/>
        </authorList>
    </citation>
    <scope>NUCLEOTIDE SEQUENCE [LARGE SCALE GENOMIC DNA]</scope>
    <source>
        <strain evidence="2">Ta-2019</strain>
    </source>
</reference>
<feature type="chain" id="PRO_5041248077" evidence="1">
    <location>
        <begin position="26"/>
        <end position="147"/>
    </location>
</feature>
<dbReference type="AlphaFoldDB" id="A0AA38C3C6"/>
<feature type="non-terminal residue" evidence="2">
    <location>
        <position position="1"/>
    </location>
</feature>
<dbReference type="EMBL" id="JAHRHJ020003813">
    <property type="protein sequence ID" value="KAH9289504.1"/>
    <property type="molecule type" value="Genomic_DNA"/>
</dbReference>
<organism evidence="2 3">
    <name type="scientific">Taxus chinensis</name>
    <name type="common">Chinese yew</name>
    <name type="synonym">Taxus wallichiana var. chinensis</name>
    <dbReference type="NCBI Taxonomy" id="29808"/>
    <lineage>
        <taxon>Eukaryota</taxon>
        <taxon>Viridiplantae</taxon>
        <taxon>Streptophyta</taxon>
        <taxon>Embryophyta</taxon>
        <taxon>Tracheophyta</taxon>
        <taxon>Spermatophyta</taxon>
        <taxon>Pinopsida</taxon>
        <taxon>Pinidae</taxon>
        <taxon>Conifers II</taxon>
        <taxon>Cupressales</taxon>
        <taxon>Taxaceae</taxon>
        <taxon>Taxus</taxon>
    </lineage>
</organism>
<keyword evidence="1" id="KW-0732">Signal</keyword>
<name>A0AA38C3C6_TAXCH</name>
<dbReference type="PANTHER" id="PTHR33052">
    <property type="entry name" value="DUF4228 DOMAIN PROTEIN-RELATED"/>
    <property type="match status" value="1"/>
</dbReference>
<protein>
    <submittedName>
        <fullName evidence="2">Uncharacterized protein</fullName>
    </submittedName>
</protein>
<gene>
    <name evidence="2" type="ORF">KI387_033621</name>
</gene>
<dbReference type="OMA" id="YFAMPLK"/>
<dbReference type="InterPro" id="IPR025322">
    <property type="entry name" value="PADRE_dom"/>
</dbReference>